<keyword evidence="2" id="KW-1185">Reference proteome</keyword>
<dbReference type="OrthoDB" id="325082at2157"/>
<accession>A0A544QS00</accession>
<protein>
    <submittedName>
        <fullName evidence="1">Transcriptional regulator</fullName>
    </submittedName>
</protein>
<dbReference type="Pfam" id="PF25212">
    <property type="entry name" value="HVO_A0114"/>
    <property type="match status" value="1"/>
</dbReference>
<dbReference type="Proteomes" id="UP000315385">
    <property type="component" value="Unassembled WGS sequence"/>
</dbReference>
<sequence length="143" mass="16301">MTKTGTESTDDAHADRVLHIRYRSGDDDRLTEALDALDRGETPDPVFEIIYHDIEDLHRVTRPTNLELLRTIVREEPSSIRETARMVDRDVRQVHRNLTALEELGLIDLEAEGRSKRPTTWYDAIEVDLPLGESASTYDTADA</sequence>
<proteinExistence type="predicted"/>
<evidence type="ECO:0000313" key="1">
    <source>
        <dbReference type="EMBL" id="TQQ82225.1"/>
    </source>
</evidence>
<reference evidence="1 2" key="1">
    <citation type="submission" date="2019-02" db="EMBL/GenBank/DDBJ databases">
        <title>Halonotius sp. a new haloqrchaeon isolated from saline water.</title>
        <authorList>
            <person name="Duran-Viseras A."/>
            <person name="Sanchez-Porro C."/>
            <person name="Ventosa A."/>
        </authorList>
    </citation>
    <scope>NUCLEOTIDE SEQUENCE [LARGE SCALE GENOMIC DNA]</scope>
    <source>
        <strain evidence="1 2">F9-27</strain>
    </source>
</reference>
<comment type="caution">
    <text evidence="1">The sequence shown here is derived from an EMBL/GenBank/DDBJ whole genome shotgun (WGS) entry which is preliminary data.</text>
</comment>
<dbReference type="EMBL" id="SESI01000001">
    <property type="protein sequence ID" value="TQQ82225.1"/>
    <property type="molecule type" value="Genomic_DNA"/>
</dbReference>
<dbReference type="InterPro" id="IPR036388">
    <property type="entry name" value="WH-like_DNA-bd_sf"/>
</dbReference>
<organism evidence="1 2">
    <name type="scientific">Halonotius roseus</name>
    <dbReference type="NCBI Taxonomy" id="2511997"/>
    <lineage>
        <taxon>Archaea</taxon>
        <taxon>Methanobacteriati</taxon>
        <taxon>Methanobacteriota</taxon>
        <taxon>Stenosarchaea group</taxon>
        <taxon>Halobacteria</taxon>
        <taxon>Halobacteriales</taxon>
        <taxon>Haloferacaceae</taxon>
        <taxon>Halonotius</taxon>
    </lineage>
</organism>
<dbReference type="RefSeq" id="WP_142442874.1">
    <property type="nucleotide sequence ID" value="NZ_SESI01000001.1"/>
</dbReference>
<evidence type="ECO:0000313" key="2">
    <source>
        <dbReference type="Proteomes" id="UP000315385"/>
    </source>
</evidence>
<name>A0A544QS00_9EURY</name>
<dbReference type="InterPro" id="IPR036390">
    <property type="entry name" value="WH_DNA-bd_sf"/>
</dbReference>
<dbReference type="SUPFAM" id="SSF46785">
    <property type="entry name" value="Winged helix' DNA-binding domain"/>
    <property type="match status" value="1"/>
</dbReference>
<gene>
    <name evidence="1" type="ORF">EWF95_04615</name>
</gene>
<dbReference type="AlphaFoldDB" id="A0A544QS00"/>
<dbReference type="Gene3D" id="1.10.10.10">
    <property type="entry name" value="Winged helix-like DNA-binding domain superfamily/Winged helix DNA-binding domain"/>
    <property type="match status" value="1"/>
</dbReference>